<dbReference type="InterPro" id="IPR001841">
    <property type="entry name" value="Znf_RING"/>
</dbReference>
<comment type="caution">
    <text evidence="18">The sequence shown here is derived from an EMBL/GenBank/DDBJ whole genome shotgun (WGS) entry which is preliminary data.</text>
</comment>
<keyword evidence="8" id="KW-0347">Helicase</keyword>
<dbReference type="PANTHER" id="PTHR45626:SF22">
    <property type="entry name" value="DNA REPAIR PROTEIN RAD5"/>
    <property type="match status" value="1"/>
</dbReference>
<evidence type="ECO:0000259" key="17">
    <source>
        <dbReference type="PROSITE" id="PS51194"/>
    </source>
</evidence>
<evidence type="ECO:0000256" key="13">
    <source>
        <dbReference type="PROSITE-ProRule" id="PRU00175"/>
    </source>
</evidence>
<keyword evidence="3" id="KW-0479">Metal-binding</keyword>
<dbReference type="SUPFAM" id="SSF52540">
    <property type="entry name" value="P-loop containing nucleoside triphosphate hydrolases"/>
    <property type="match status" value="2"/>
</dbReference>
<keyword evidence="11" id="KW-0234">DNA repair</keyword>
<dbReference type="InterPro" id="IPR000330">
    <property type="entry name" value="SNF2_N"/>
</dbReference>
<dbReference type="PANTHER" id="PTHR45626">
    <property type="entry name" value="TRANSCRIPTION TERMINATION FACTOR 2-RELATED"/>
    <property type="match status" value="1"/>
</dbReference>
<dbReference type="Pfam" id="PF00271">
    <property type="entry name" value="Helicase_C"/>
    <property type="match status" value="1"/>
</dbReference>
<feature type="domain" description="RING-type" evidence="15">
    <location>
        <begin position="822"/>
        <end position="867"/>
    </location>
</feature>
<dbReference type="Proteomes" id="UP000013776">
    <property type="component" value="Unassembled WGS sequence"/>
</dbReference>
<dbReference type="InterPro" id="IPR001650">
    <property type="entry name" value="Helicase_C-like"/>
</dbReference>
<dbReference type="InterPro" id="IPR038718">
    <property type="entry name" value="SNF2-like_sf"/>
</dbReference>
<feature type="region of interest" description="Disordered" evidence="14">
    <location>
        <begin position="166"/>
        <end position="189"/>
    </location>
</feature>
<dbReference type="Pfam" id="PF00097">
    <property type="entry name" value="zf-C3HC4"/>
    <property type="match status" value="1"/>
</dbReference>
<evidence type="ECO:0000256" key="14">
    <source>
        <dbReference type="SAM" id="MobiDB-lite"/>
    </source>
</evidence>
<name>R4XMA4_TAPDE</name>
<evidence type="ECO:0000313" key="18">
    <source>
        <dbReference type="EMBL" id="CCG84430.1"/>
    </source>
</evidence>
<evidence type="ECO:0008006" key="20">
    <source>
        <dbReference type="Google" id="ProtNLM"/>
    </source>
</evidence>
<feature type="compositionally biased region" description="Polar residues" evidence="14">
    <location>
        <begin position="166"/>
        <end position="176"/>
    </location>
</feature>
<dbReference type="PROSITE" id="PS51194">
    <property type="entry name" value="HELICASE_CTER"/>
    <property type="match status" value="1"/>
</dbReference>
<gene>
    <name evidence="18" type="ORF">TAPDE_004889</name>
</gene>
<evidence type="ECO:0000256" key="2">
    <source>
        <dbReference type="ARBA" id="ARBA00007025"/>
    </source>
</evidence>
<evidence type="ECO:0000256" key="4">
    <source>
        <dbReference type="ARBA" id="ARBA00022741"/>
    </source>
</evidence>
<keyword evidence="12" id="KW-0539">Nucleus</keyword>
<dbReference type="InterPro" id="IPR018957">
    <property type="entry name" value="Znf_C3HC4_RING-type"/>
</dbReference>
<dbReference type="InterPro" id="IPR050628">
    <property type="entry name" value="SNF2_RAD54_helicase_TF"/>
</dbReference>
<dbReference type="OrthoDB" id="2801544at2759"/>
<keyword evidence="4" id="KW-0547">Nucleotide-binding</keyword>
<dbReference type="InterPro" id="IPR027417">
    <property type="entry name" value="P-loop_NTPase"/>
</dbReference>
<feature type="domain" description="Helicase ATP-binding" evidence="16">
    <location>
        <begin position="439"/>
        <end position="635"/>
    </location>
</feature>
<dbReference type="eggNOG" id="KOG1001">
    <property type="taxonomic scope" value="Eukaryota"/>
</dbReference>
<evidence type="ECO:0000256" key="11">
    <source>
        <dbReference type="ARBA" id="ARBA00023204"/>
    </source>
</evidence>
<dbReference type="Pfam" id="PF08797">
    <property type="entry name" value="HIRAN"/>
    <property type="match status" value="1"/>
</dbReference>
<dbReference type="PROSITE" id="PS50089">
    <property type="entry name" value="ZF_RING_2"/>
    <property type="match status" value="1"/>
</dbReference>
<evidence type="ECO:0000256" key="1">
    <source>
        <dbReference type="ARBA" id="ARBA00004123"/>
    </source>
</evidence>
<dbReference type="InterPro" id="IPR014905">
    <property type="entry name" value="HIRAN"/>
</dbReference>
<evidence type="ECO:0000259" key="16">
    <source>
        <dbReference type="PROSITE" id="PS51192"/>
    </source>
</evidence>
<dbReference type="SMART" id="SM00910">
    <property type="entry name" value="HIRAN"/>
    <property type="match status" value="1"/>
</dbReference>
<keyword evidence="10" id="KW-0067">ATP-binding</keyword>
<dbReference type="GO" id="GO:0005634">
    <property type="term" value="C:nucleus"/>
    <property type="evidence" value="ECO:0007669"/>
    <property type="project" value="UniProtKB-SubCell"/>
</dbReference>
<dbReference type="Gene3D" id="3.40.50.10810">
    <property type="entry name" value="Tandem AAA-ATPase domain"/>
    <property type="match status" value="1"/>
</dbReference>
<dbReference type="SUPFAM" id="SSF57850">
    <property type="entry name" value="RING/U-box"/>
    <property type="match status" value="1"/>
</dbReference>
<dbReference type="Gene3D" id="3.30.40.10">
    <property type="entry name" value="Zinc/RING finger domain, C3HC4 (zinc finger)"/>
    <property type="match status" value="1"/>
</dbReference>
<dbReference type="CDD" id="cd16572">
    <property type="entry name" value="RING-HC_SpRad8-like"/>
    <property type="match status" value="1"/>
</dbReference>
<keyword evidence="5" id="KW-0227">DNA damage</keyword>
<dbReference type="GO" id="GO:0004386">
    <property type="term" value="F:helicase activity"/>
    <property type="evidence" value="ECO:0007669"/>
    <property type="project" value="UniProtKB-KW"/>
</dbReference>
<sequence>MMSLTSDGPPFKKRRFLAEPIVKVDPVIPQFAVQFREFVGEDVESATIVALRDLTNGSVEQAVNMWYDGSWKQSEKGRAILGGDDKPSSPMSTTSALTTPQTPVESDKTSSTSPDRLTSAAKNIGAVVPQWKRRYLGSFGTQGYLTSSTSLHADQKLKITRQNSPSIVKNKSNGKISSKPMVNRPGPDPRAKANYITRFCLPNGTEVGRLEQESAIIVSTLMDLEICFFEATVIFAPERPRVGSNVDLMVSCYMRKNAMQLKPSPAADHDSLDNSTESAEERILKLRRFSLVKLFDLIGLKACRGSESSKEVAQMAEASIESPPVKTTTKTSGSDDETEEGEELQADQLDTLYSKAQTFDHNMPMMEPADTFQFTLKPYQKQALHWMVNKERHTAEDARKVESMHPLWQEYKFPTEPDDSSEACFYMNPYSGEMSMSFPHALDECRGGILADEMGLGKTIEILSLVHTAKLERGDVDNTPLNTNEMLGSATQSCHTTLVVAPLTLIQQWHSEAENASKVGSLKTLLYYGAEKAANIARLCSGPNAANAPDLVITSYGVVLSEYTKYLETGKPSGLFAVDFYRVVLDEAHTIKNRQAKTSRACYNIKANKRWALTGTPIVNKLEDLYSLVHYLGVEPWGVYSFWRTFITLPFESKEYIKALDVVQTVLEPLVLRRTKDMKDIDGKPIVDLPSKTIEMVHLDLSENERDVYNFISARARREYNQNAMAGTVMKNYTYILSMILRLRQSCCDPTLVKQKVDQSELTSAEDGIDAKEIPEEDPLQDVDLSELISKFQTDAASGEKEATSYGESVLQQIREGAEKECPICTEEPIEDQTVTKCFHMACKNCLLEHIKFQESRGEEPLCHTCRQPVAIQDLLEVVRHAPAEEGGSEQIFLRPAQRTLGSTKIDRLVKSLHETRRIDPRIKSVVFSQFTSFLDIIQLSLKRQKLPFLRLDGAMSQKDRAAVLEKFRDTPGNMTFIISLKAGGVGLNLTNAHHVYMLDPWWSFAIESQAIDRIHRMGQTREVRVFRYIVRNSVEEKMLKIQERKNFLASSLGMSKEEKKRETLKDIQTLFED</sequence>
<keyword evidence="9" id="KW-0862">Zinc</keyword>
<dbReference type="VEuPathDB" id="FungiDB:TAPDE_004889"/>
<dbReference type="STRING" id="1097556.R4XMA4"/>
<dbReference type="GO" id="GO:0008270">
    <property type="term" value="F:zinc ion binding"/>
    <property type="evidence" value="ECO:0007669"/>
    <property type="project" value="UniProtKB-KW"/>
</dbReference>
<keyword evidence="7" id="KW-0378">Hydrolase</keyword>
<feature type="compositionally biased region" description="Acidic residues" evidence="14">
    <location>
        <begin position="334"/>
        <end position="344"/>
    </location>
</feature>
<evidence type="ECO:0000313" key="19">
    <source>
        <dbReference type="Proteomes" id="UP000013776"/>
    </source>
</evidence>
<dbReference type="InterPro" id="IPR049730">
    <property type="entry name" value="SNF2/RAD54-like_C"/>
</dbReference>
<dbReference type="GO" id="GO:0016818">
    <property type="term" value="F:hydrolase activity, acting on acid anhydrides, in phosphorus-containing anhydrides"/>
    <property type="evidence" value="ECO:0007669"/>
    <property type="project" value="InterPro"/>
</dbReference>
<feature type="region of interest" description="Disordered" evidence="14">
    <location>
        <begin position="77"/>
        <end position="118"/>
    </location>
</feature>
<evidence type="ECO:0000256" key="9">
    <source>
        <dbReference type="ARBA" id="ARBA00022833"/>
    </source>
</evidence>
<proteinExistence type="inferred from homology"/>
<dbReference type="GO" id="GO:0008094">
    <property type="term" value="F:ATP-dependent activity, acting on DNA"/>
    <property type="evidence" value="ECO:0007669"/>
    <property type="project" value="TreeGrafter"/>
</dbReference>
<accession>R4XMA4</accession>
<dbReference type="CDD" id="cd18008">
    <property type="entry name" value="DEXDc_SHPRH-like"/>
    <property type="match status" value="1"/>
</dbReference>
<dbReference type="EMBL" id="CAHR02000239">
    <property type="protein sequence ID" value="CCG84430.1"/>
    <property type="molecule type" value="Genomic_DNA"/>
</dbReference>
<evidence type="ECO:0000256" key="3">
    <source>
        <dbReference type="ARBA" id="ARBA00022723"/>
    </source>
</evidence>
<organism evidence="18 19">
    <name type="scientific">Taphrina deformans (strain PYCC 5710 / ATCC 11124 / CBS 356.35 / IMI 108563 / JCM 9778 / NBRC 8474)</name>
    <name type="common">Peach leaf curl fungus</name>
    <name type="synonym">Lalaria deformans</name>
    <dbReference type="NCBI Taxonomy" id="1097556"/>
    <lineage>
        <taxon>Eukaryota</taxon>
        <taxon>Fungi</taxon>
        <taxon>Dikarya</taxon>
        <taxon>Ascomycota</taxon>
        <taxon>Taphrinomycotina</taxon>
        <taxon>Taphrinomycetes</taxon>
        <taxon>Taphrinales</taxon>
        <taxon>Taphrinaceae</taxon>
        <taxon>Taphrina</taxon>
    </lineage>
</organism>
<dbReference type="Gene3D" id="3.40.50.300">
    <property type="entry name" value="P-loop containing nucleotide triphosphate hydrolases"/>
    <property type="match status" value="1"/>
</dbReference>
<evidence type="ECO:0000259" key="15">
    <source>
        <dbReference type="PROSITE" id="PS50089"/>
    </source>
</evidence>
<protein>
    <recommendedName>
        <fullName evidence="20">DNA repair protein rad5</fullName>
    </recommendedName>
</protein>
<dbReference type="Pfam" id="PF00176">
    <property type="entry name" value="SNF2-rel_dom"/>
    <property type="match status" value="1"/>
</dbReference>
<dbReference type="GO" id="GO:0003676">
    <property type="term" value="F:nucleic acid binding"/>
    <property type="evidence" value="ECO:0007669"/>
    <property type="project" value="InterPro"/>
</dbReference>
<dbReference type="Pfam" id="PF24975">
    <property type="entry name" value="UBA_Rad5"/>
    <property type="match status" value="1"/>
</dbReference>
<comment type="similarity">
    <text evidence="2">Belongs to the SNF2/RAD54 helicase family.</text>
</comment>
<evidence type="ECO:0000256" key="5">
    <source>
        <dbReference type="ARBA" id="ARBA00022763"/>
    </source>
</evidence>
<feature type="compositionally biased region" description="Polar residues" evidence="14">
    <location>
        <begin position="89"/>
        <end position="116"/>
    </location>
</feature>
<feature type="domain" description="Helicase C-terminal" evidence="17">
    <location>
        <begin position="905"/>
        <end position="1069"/>
    </location>
</feature>
<dbReference type="InterPro" id="IPR014001">
    <property type="entry name" value="Helicase_ATP-bd"/>
</dbReference>
<evidence type="ECO:0000256" key="7">
    <source>
        <dbReference type="ARBA" id="ARBA00022801"/>
    </source>
</evidence>
<dbReference type="SMART" id="SM00487">
    <property type="entry name" value="DEXDc"/>
    <property type="match status" value="1"/>
</dbReference>
<dbReference type="GO" id="GO:0005524">
    <property type="term" value="F:ATP binding"/>
    <property type="evidence" value="ECO:0007669"/>
    <property type="project" value="UniProtKB-KW"/>
</dbReference>
<dbReference type="AlphaFoldDB" id="R4XMA4"/>
<dbReference type="PROSITE" id="PS51192">
    <property type="entry name" value="HELICASE_ATP_BIND_1"/>
    <property type="match status" value="1"/>
</dbReference>
<evidence type="ECO:0000256" key="12">
    <source>
        <dbReference type="ARBA" id="ARBA00023242"/>
    </source>
</evidence>
<comment type="subcellular location">
    <subcellularLocation>
        <location evidence="1">Nucleus</location>
    </subcellularLocation>
</comment>
<evidence type="ECO:0000256" key="8">
    <source>
        <dbReference type="ARBA" id="ARBA00022806"/>
    </source>
</evidence>
<dbReference type="CDD" id="cd18793">
    <property type="entry name" value="SF2_C_SNF"/>
    <property type="match status" value="1"/>
</dbReference>
<dbReference type="GO" id="GO:0006281">
    <property type="term" value="P:DNA repair"/>
    <property type="evidence" value="ECO:0007669"/>
    <property type="project" value="UniProtKB-KW"/>
</dbReference>
<dbReference type="InterPro" id="IPR013083">
    <property type="entry name" value="Znf_RING/FYVE/PHD"/>
</dbReference>
<evidence type="ECO:0000256" key="6">
    <source>
        <dbReference type="ARBA" id="ARBA00022771"/>
    </source>
</evidence>
<feature type="region of interest" description="Disordered" evidence="14">
    <location>
        <begin position="313"/>
        <end position="344"/>
    </location>
</feature>
<feature type="compositionally biased region" description="Basic and acidic residues" evidence="14">
    <location>
        <begin position="77"/>
        <end position="87"/>
    </location>
</feature>
<keyword evidence="19" id="KW-1185">Reference proteome</keyword>
<keyword evidence="6 13" id="KW-0863">Zinc-finger</keyword>
<evidence type="ECO:0000256" key="10">
    <source>
        <dbReference type="ARBA" id="ARBA00022840"/>
    </source>
</evidence>
<reference evidence="18 19" key="1">
    <citation type="journal article" date="2013" name="MBio">
        <title>Genome sequencing of the plant pathogen Taphrina deformans, the causal agent of peach leaf curl.</title>
        <authorList>
            <person name="Cisse O.H."/>
            <person name="Almeida J.M.G.C.F."/>
            <person name="Fonseca A."/>
            <person name="Kumar A.A."/>
            <person name="Salojaervi J."/>
            <person name="Overmyer K."/>
            <person name="Hauser P.M."/>
            <person name="Pagni M."/>
        </authorList>
    </citation>
    <scope>NUCLEOTIDE SEQUENCE [LARGE SCALE GENOMIC DNA]</scope>
    <source>
        <strain evidence="19">PYCC 5710 / ATCC 11124 / CBS 356.35 / IMI 108563 / JCM 9778 / NBRC 8474</strain>
    </source>
</reference>
<dbReference type="SMART" id="SM00490">
    <property type="entry name" value="HELICc"/>
    <property type="match status" value="1"/>
</dbReference>